<dbReference type="EMBL" id="KV921287">
    <property type="protein sequence ID" value="ORE20873.1"/>
    <property type="molecule type" value="Genomic_DNA"/>
</dbReference>
<reference evidence="2 3" key="1">
    <citation type="journal article" date="2016" name="Proc. Natl. Acad. Sci. U.S.A.">
        <title>Lipid metabolic changes in an early divergent fungus govern the establishment of a mutualistic symbiosis with endobacteria.</title>
        <authorList>
            <person name="Lastovetsky O.A."/>
            <person name="Gaspar M.L."/>
            <person name="Mondo S.J."/>
            <person name="LaButti K.M."/>
            <person name="Sandor L."/>
            <person name="Grigoriev I.V."/>
            <person name="Henry S.A."/>
            <person name="Pawlowska T.E."/>
        </authorList>
    </citation>
    <scope>NUCLEOTIDE SEQUENCE [LARGE SCALE GENOMIC DNA]</scope>
    <source>
        <strain evidence="2 3">ATCC 11559</strain>
    </source>
</reference>
<proteinExistence type="predicted"/>
<accession>A0A1X0S985</accession>
<dbReference type="Proteomes" id="UP000242381">
    <property type="component" value="Unassembled WGS sequence"/>
</dbReference>
<sequence length="73" mass="8460">MGLLSKAYKRVLKRINDDSDTSTGANIFKRGTLDLSNEETINMERDFHNEQSSTYWLPKDPTEQQRLTGVRLE</sequence>
<organism evidence="2 3">
    <name type="scientific">Rhizopus microsporus</name>
    <dbReference type="NCBI Taxonomy" id="58291"/>
    <lineage>
        <taxon>Eukaryota</taxon>
        <taxon>Fungi</taxon>
        <taxon>Fungi incertae sedis</taxon>
        <taxon>Mucoromycota</taxon>
        <taxon>Mucoromycotina</taxon>
        <taxon>Mucoromycetes</taxon>
        <taxon>Mucorales</taxon>
        <taxon>Mucorineae</taxon>
        <taxon>Rhizopodaceae</taxon>
        <taxon>Rhizopus</taxon>
    </lineage>
</organism>
<dbReference type="AlphaFoldDB" id="A0A1X0S985"/>
<evidence type="ECO:0000313" key="3">
    <source>
        <dbReference type="Proteomes" id="UP000242381"/>
    </source>
</evidence>
<evidence type="ECO:0000256" key="1">
    <source>
        <dbReference type="SAM" id="MobiDB-lite"/>
    </source>
</evidence>
<protein>
    <submittedName>
        <fullName evidence="2">Uncharacterized protein</fullName>
    </submittedName>
</protein>
<feature type="region of interest" description="Disordered" evidence="1">
    <location>
        <begin position="49"/>
        <end position="73"/>
    </location>
</feature>
<gene>
    <name evidence="2" type="ORF">BCV71DRAFT_72391</name>
</gene>
<evidence type="ECO:0000313" key="2">
    <source>
        <dbReference type="EMBL" id="ORE20873.1"/>
    </source>
</evidence>
<name>A0A1X0S985_RHIZD</name>